<sequence>MLLEQLKGEEVEIIPITQREGISAIAFTFKEILDGLGNEIEEVLMDSTWKTNALGYELFSIVGEVNGQAMPLAFMFITLNKEASEGTKELVLRDFVRWISGHCPNIKFTLTDKDVIEINA</sequence>
<reference evidence="2" key="1">
    <citation type="submission" date="2022-08" db="EMBL/GenBank/DDBJ databases">
        <authorList>
            <consortium name="DOE Joint Genome Institute"/>
            <person name="Min B."/>
            <person name="Riley R."/>
            <person name="Sierra-Patev S."/>
            <person name="Naranjo-Ortiz M."/>
            <person name="Looney B."/>
            <person name="Konkel Z."/>
            <person name="Slot J.C."/>
            <person name="Sakamoto Y."/>
            <person name="Steenwyk J.L."/>
            <person name="Rokas A."/>
            <person name="Carro J."/>
            <person name="Camarero S."/>
            <person name="Ferreira P."/>
            <person name="Molpeceres G."/>
            <person name="Ruiz-Duenas F.J."/>
            <person name="Serrano A."/>
            <person name="Henrissat B."/>
            <person name="Drula E."/>
            <person name="Hughes K.W."/>
            <person name="Mata J.L."/>
            <person name="Ishikawa N.K."/>
            <person name="Vargas-Isla R."/>
            <person name="Ushijima S."/>
            <person name="Smith C.A."/>
            <person name="Ahrendt S."/>
            <person name="Andreopoulos W."/>
            <person name="He G."/>
            <person name="Labutti K."/>
            <person name="Lipzen A."/>
            <person name="Ng V."/>
            <person name="Sandor L."/>
            <person name="Barry K."/>
            <person name="Martinez A.T."/>
            <person name="Xiao Y."/>
            <person name="Gibbons J.G."/>
            <person name="Terashima K."/>
            <person name="Hibbett D.S."/>
            <person name="Grigoriev I.V."/>
        </authorList>
    </citation>
    <scope>NUCLEOTIDE SEQUENCE</scope>
    <source>
        <strain evidence="2">TFB7829</strain>
    </source>
</reference>
<evidence type="ECO:0000259" key="1">
    <source>
        <dbReference type="Pfam" id="PF21056"/>
    </source>
</evidence>
<protein>
    <recommendedName>
        <fullName evidence="1">ZSWIM1/3 RNaseH-like domain-containing protein</fullName>
    </recommendedName>
</protein>
<dbReference type="Proteomes" id="UP001163850">
    <property type="component" value="Unassembled WGS sequence"/>
</dbReference>
<dbReference type="EMBL" id="MU802672">
    <property type="protein sequence ID" value="KAJ3978822.1"/>
    <property type="molecule type" value="Genomic_DNA"/>
</dbReference>
<evidence type="ECO:0000313" key="3">
    <source>
        <dbReference type="Proteomes" id="UP001163850"/>
    </source>
</evidence>
<evidence type="ECO:0000313" key="2">
    <source>
        <dbReference type="EMBL" id="KAJ3978822.1"/>
    </source>
</evidence>
<comment type="caution">
    <text evidence="2">The sequence shown here is derived from an EMBL/GenBank/DDBJ whole genome shotgun (WGS) entry which is preliminary data.</text>
</comment>
<dbReference type="AlphaFoldDB" id="A0AA38UP95"/>
<feature type="domain" description="ZSWIM1/3 RNaseH-like" evidence="1">
    <location>
        <begin position="41"/>
        <end position="119"/>
    </location>
</feature>
<gene>
    <name evidence="2" type="ORF">F5890DRAFT_1422210</name>
</gene>
<dbReference type="InterPro" id="IPR048324">
    <property type="entry name" value="ZSWIM1-3_RNaseH-like"/>
</dbReference>
<dbReference type="Pfam" id="PF21056">
    <property type="entry name" value="ZSWIM1-3_RNaseH-like"/>
    <property type="match status" value="1"/>
</dbReference>
<feature type="non-terminal residue" evidence="2">
    <location>
        <position position="120"/>
    </location>
</feature>
<organism evidence="2 3">
    <name type="scientific">Lentinula detonsa</name>
    <dbReference type="NCBI Taxonomy" id="2804962"/>
    <lineage>
        <taxon>Eukaryota</taxon>
        <taxon>Fungi</taxon>
        <taxon>Dikarya</taxon>
        <taxon>Basidiomycota</taxon>
        <taxon>Agaricomycotina</taxon>
        <taxon>Agaricomycetes</taxon>
        <taxon>Agaricomycetidae</taxon>
        <taxon>Agaricales</taxon>
        <taxon>Marasmiineae</taxon>
        <taxon>Omphalotaceae</taxon>
        <taxon>Lentinula</taxon>
    </lineage>
</organism>
<name>A0AA38UP95_9AGAR</name>
<accession>A0AA38UP95</accession>
<proteinExistence type="predicted"/>